<evidence type="ECO:0000256" key="2">
    <source>
        <dbReference type="ARBA" id="ARBA00022692"/>
    </source>
</evidence>
<gene>
    <name evidence="6" type="primary">rodA</name>
    <name evidence="7" type="ORF">SYNTR_1448</name>
</gene>
<dbReference type="UniPathway" id="UPA00219"/>
<keyword evidence="8" id="KW-1185">Reference proteome</keyword>
<dbReference type="PANTHER" id="PTHR30474:SF1">
    <property type="entry name" value="PEPTIDOGLYCAN GLYCOSYLTRANSFERASE MRDB"/>
    <property type="match status" value="1"/>
</dbReference>
<dbReference type="Pfam" id="PF01098">
    <property type="entry name" value="FTSW_RODA_SPOVE"/>
    <property type="match status" value="1"/>
</dbReference>
<reference evidence="8" key="1">
    <citation type="journal article" date="2019" name="Microbiology">
        <title>Complete Genome Sequence of an Uncultured Bacterium of the Candidate Phylum Bipolaricaulota.</title>
        <authorList>
            <person name="Kadnikov V.V."/>
            <person name="Mardanov A.V."/>
            <person name="Beletsky A.V."/>
            <person name="Frank Y.A."/>
            <person name="Karnachuk O.V."/>
            <person name="Ravin N.V."/>
        </authorList>
    </citation>
    <scope>NUCLEOTIDE SEQUENCE [LARGE SCALE GENOMIC DNA]</scope>
</reference>
<dbReference type="GO" id="GO:0015648">
    <property type="term" value="F:lipid-linked peptidoglycan transporter activity"/>
    <property type="evidence" value="ECO:0007669"/>
    <property type="project" value="TreeGrafter"/>
</dbReference>
<keyword evidence="3 6" id="KW-0133">Cell shape</keyword>
<sequence length="378" mass="41419">MNGKRLKFTDKPFIIALSLIILIGLVTLTSATYGLSSDPYSFLKNQLFATLIGVVAIIFIIRYDYTQLGRYSRILYAVSIITLIAILFIGDEVKGSTRAIQIAFLPAIQPTEFVKIFIILSFADFLNRRRGSLNSIGQFIPCFVYMGIPTLLIMAQPDLGTSLVFIAITLIMMFIAGANPKILVSLLVTGVLLISLTLFMHFKFDTWIPMDDYQLNRLTAFANPYEDGQGGRGAGWNTIQSLVAVGSGGLTGQGLFEGTQVQLRFLPEHHTDFIFAVIAEELGFIGGATIIMLFGFLLVRVLYIAANSRDLYGTLVATGICAMWLFHVVENIGMSIGIMPITGIPLPFISYGGSNMLSNLIAVGLILSINIRGKKIVF</sequence>
<dbReference type="InterPro" id="IPR011923">
    <property type="entry name" value="RodA/MrdB"/>
</dbReference>
<evidence type="ECO:0000256" key="6">
    <source>
        <dbReference type="HAMAP-Rule" id="MF_02079"/>
    </source>
</evidence>
<evidence type="ECO:0000313" key="7">
    <source>
        <dbReference type="EMBL" id="QGU00042.1"/>
    </source>
</evidence>
<dbReference type="GO" id="GO:0005886">
    <property type="term" value="C:plasma membrane"/>
    <property type="evidence" value="ECO:0007669"/>
    <property type="project" value="UniProtKB-SubCell"/>
</dbReference>
<accession>A0A6I6DLL3</accession>
<feature type="transmembrane region" description="Helical" evidence="6">
    <location>
        <begin position="273"/>
        <end position="299"/>
    </location>
</feature>
<proteinExistence type="inferred from homology"/>
<keyword evidence="6" id="KW-0961">Cell wall biogenesis/degradation</keyword>
<feature type="transmembrane region" description="Helical" evidence="6">
    <location>
        <begin position="74"/>
        <end position="90"/>
    </location>
</feature>
<feature type="transmembrane region" description="Helical" evidence="6">
    <location>
        <begin position="311"/>
        <end position="329"/>
    </location>
</feature>
<feature type="transmembrane region" description="Helical" evidence="6">
    <location>
        <begin position="183"/>
        <end position="202"/>
    </location>
</feature>
<dbReference type="InterPro" id="IPR001182">
    <property type="entry name" value="FtsW/RodA"/>
</dbReference>
<dbReference type="GO" id="GO:0032153">
    <property type="term" value="C:cell division site"/>
    <property type="evidence" value="ECO:0007669"/>
    <property type="project" value="TreeGrafter"/>
</dbReference>
<dbReference type="OrthoDB" id="9812661at2"/>
<comment type="catalytic activity">
    <reaction evidence="6">
        <text>[GlcNAc-(1-&gt;4)-Mur2Ac(oyl-L-Ala-gamma-D-Glu-L-Lys-D-Ala-D-Ala)](n)-di-trans,octa-cis-undecaprenyl diphosphate + beta-D-GlcNAc-(1-&gt;4)-Mur2Ac(oyl-L-Ala-gamma-D-Glu-L-Lys-D-Ala-D-Ala)-di-trans,octa-cis-undecaprenyl diphosphate = [GlcNAc-(1-&gt;4)-Mur2Ac(oyl-L-Ala-gamma-D-Glu-L-Lys-D-Ala-D-Ala)](n+1)-di-trans,octa-cis-undecaprenyl diphosphate + di-trans,octa-cis-undecaprenyl diphosphate + H(+)</text>
        <dbReference type="Rhea" id="RHEA:23708"/>
        <dbReference type="Rhea" id="RHEA-COMP:9602"/>
        <dbReference type="Rhea" id="RHEA-COMP:9603"/>
        <dbReference type="ChEBI" id="CHEBI:15378"/>
        <dbReference type="ChEBI" id="CHEBI:58405"/>
        <dbReference type="ChEBI" id="CHEBI:60033"/>
        <dbReference type="ChEBI" id="CHEBI:78435"/>
        <dbReference type="EC" id="2.4.99.28"/>
    </reaction>
</comment>
<feature type="transmembrane region" description="Helical" evidence="6">
    <location>
        <begin position="135"/>
        <end position="153"/>
    </location>
</feature>
<dbReference type="GO" id="GO:0008360">
    <property type="term" value="P:regulation of cell shape"/>
    <property type="evidence" value="ECO:0007669"/>
    <property type="project" value="UniProtKB-KW"/>
</dbReference>
<dbReference type="EC" id="2.4.99.28" evidence="6"/>
<keyword evidence="6" id="KW-0808">Transferase</keyword>
<dbReference type="NCBIfam" id="TIGR02210">
    <property type="entry name" value="rodA_shape"/>
    <property type="match status" value="1"/>
</dbReference>
<comment type="function">
    <text evidence="6">Peptidoglycan polymerase that is essential for cell wall elongation.</text>
</comment>
<dbReference type="EMBL" id="CP046457">
    <property type="protein sequence ID" value="QGU00042.1"/>
    <property type="molecule type" value="Genomic_DNA"/>
</dbReference>
<keyword evidence="5 6" id="KW-0472">Membrane</keyword>
<organism evidence="7 8">
    <name type="scientific">Candidatus Syntrophocurvum alkaliphilum</name>
    <dbReference type="NCBI Taxonomy" id="2293317"/>
    <lineage>
        <taxon>Bacteria</taxon>
        <taxon>Bacillati</taxon>
        <taxon>Bacillota</taxon>
        <taxon>Clostridia</taxon>
        <taxon>Eubacteriales</taxon>
        <taxon>Syntrophomonadaceae</taxon>
        <taxon>Candidatus Syntrophocurvum</taxon>
    </lineage>
</organism>
<feature type="transmembrane region" description="Helical" evidence="6">
    <location>
        <begin position="102"/>
        <end position="123"/>
    </location>
</feature>
<keyword evidence="6" id="KW-0573">Peptidoglycan synthesis</keyword>
<evidence type="ECO:0000256" key="3">
    <source>
        <dbReference type="ARBA" id="ARBA00022960"/>
    </source>
</evidence>
<dbReference type="GO" id="GO:0051301">
    <property type="term" value="P:cell division"/>
    <property type="evidence" value="ECO:0007669"/>
    <property type="project" value="InterPro"/>
</dbReference>
<comment type="similarity">
    <text evidence="6">Belongs to the SEDS family. MrdB/RodA subfamily.</text>
</comment>
<evidence type="ECO:0000256" key="1">
    <source>
        <dbReference type="ARBA" id="ARBA00004141"/>
    </source>
</evidence>
<feature type="transmembrane region" description="Helical" evidence="6">
    <location>
        <begin position="47"/>
        <end position="65"/>
    </location>
</feature>
<keyword evidence="2 6" id="KW-0812">Transmembrane</keyword>
<dbReference type="GO" id="GO:0009252">
    <property type="term" value="P:peptidoglycan biosynthetic process"/>
    <property type="evidence" value="ECO:0007669"/>
    <property type="project" value="UniProtKB-UniRule"/>
</dbReference>
<comment type="subcellular location">
    <subcellularLocation>
        <location evidence="6">Cell membrane</location>
        <topology evidence="6">Multi-pass membrane protein</topology>
    </subcellularLocation>
    <subcellularLocation>
        <location evidence="1">Membrane</location>
        <topology evidence="1">Multi-pass membrane protein</topology>
    </subcellularLocation>
</comment>
<feature type="transmembrane region" description="Helical" evidence="6">
    <location>
        <begin position="349"/>
        <end position="371"/>
    </location>
</feature>
<dbReference type="PANTHER" id="PTHR30474">
    <property type="entry name" value="CELL CYCLE PROTEIN"/>
    <property type="match status" value="1"/>
</dbReference>
<evidence type="ECO:0000256" key="5">
    <source>
        <dbReference type="ARBA" id="ARBA00023136"/>
    </source>
</evidence>
<dbReference type="GO" id="GO:0008955">
    <property type="term" value="F:peptidoglycan glycosyltransferase activity"/>
    <property type="evidence" value="ECO:0007669"/>
    <property type="project" value="UniProtKB-UniRule"/>
</dbReference>
<feature type="transmembrane region" description="Helical" evidence="6">
    <location>
        <begin position="159"/>
        <end position="176"/>
    </location>
</feature>
<name>A0A6I6DLL3_9FIRM</name>
<dbReference type="RefSeq" id="WP_156203871.1">
    <property type="nucleotide sequence ID" value="NZ_CP046457.1"/>
</dbReference>
<dbReference type="KEGG" id="salq:SYNTR_1448"/>
<protein>
    <recommendedName>
        <fullName evidence="6">Peptidoglycan glycosyltransferase RodA</fullName>
        <shortName evidence="6">PGT</shortName>
        <ecNumber evidence="6">2.4.99.28</ecNumber>
    </recommendedName>
    <alternativeName>
        <fullName evidence="6">Cell elongation protein RodA</fullName>
    </alternativeName>
    <alternativeName>
        <fullName evidence="6">Cell wall polymerase</fullName>
    </alternativeName>
    <alternativeName>
        <fullName evidence="6">Peptidoglycan polymerase</fullName>
        <shortName evidence="6">PG polymerase</shortName>
    </alternativeName>
</protein>
<keyword evidence="6" id="KW-0328">Glycosyltransferase</keyword>
<keyword evidence="6" id="KW-1003">Cell membrane</keyword>
<comment type="pathway">
    <text evidence="6">Cell wall biogenesis; peptidoglycan biosynthesis.</text>
</comment>
<keyword evidence="4 6" id="KW-1133">Transmembrane helix</keyword>
<evidence type="ECO:0000256" key="4">
    <source>
        <dbReference type="ARBA" id="ARBA00022989"/>
    </source>
</evidence>
<dbReference type="HAMAP" id="MF_02079">
    <property type="entry name" value="PGT_RodA"/>
    <property type="match status" value="1"/>
</dbReference>
<dbReference type="GO" id="GO:0071555">
    <property type="term" value="P:cell wall organization"/>
    <property type="evidence" value="ECO:0007669"/>
    <property type="project" value="UniProtKB-KW"/>
</dbReference>
<dbReference type="AlphaFoldDB" id="A0A6I6DLL3"/>
<dbReference type="Proteomes" id="UP000426444">
    <property type="component" value="Chromosome"/>
</dbReference>
<feature type="transmembrane region" description="Helical" evidence="6">
    <location>
        <begin position="12"/>
        <end position="35"/>
    </location>
</feature>
<evidence type="ECO:0000313" key="8">
    <source>
        <dbReference type="Proteomes" id="UP000426444"/>
    </source>
</evidence>